<protein>
    <submittedName>
        <fullName evidence="1">5917_t:CDS:1</fullName>
    </submittedName>
</protein>
<comment type="caution">
    <text evidence="1">The sequence shown here is derived from an EMBL/GenBank/DDBJ whole genome shotgun (WGS) entry which is preliminary data.</text>
</comment>
<accession>A0ACA9RB11</accession>
<reference evidence="1" key="1">
    <citation type="submission" date="2021-06" db="EMBL/GenBank/DDBJ databases">
        <authorList>
            <person name="Kallberg Y."/>
            <person name="Tangrot J."/>
            <person name="Rosling A."/>
        </authorList>
    </citation>
    <scope>NUCLEOTIDE SEQUENCE</scope>
    <source>
        <strain evidence="1">MA461A</strain>
    </source>
</reference>
<name>A0ACA9RB11_9GLOM</name>
<feature type="non-terminal residue" evidence="1">
    <location>
        <position position="1"/>
    </location>
</feature>
<evidence type="ECO:0000313" key="2">
    <source>
        <dbReference type="Proteomes" id="UP000789920"/>
    </source>
</evidence>
<sequence>DKSLTYKGMLHKNLTFVNLLTLKIVEGVQSANGSESKDCNKYITEPLGLYITDPLGKNGTYYNGYFSIPFENNYKLILSLSNNTKYGKRGEQMIQFKFRFMDQNSNLNTSSHLFVSVSDSENVYLKEDISSVFLQSISQTNTYELSPGNVC</sequence>
<dbReference type="EMBL" id="CAJVQC010047358">
    <property type="protein sequence ID" value="CAG8784630.1"/>
    <property type="molecule type" value="Genomic_DNA"/>
</dbReference>
<dbReference type="Proteomes" id="UP000789920">
    <property type="component" value="Unassembled WGS sequence"/>
</dbReference>
<evidence type="ECO:0000313" key="1">
    <source>
        <dbReference type="EMBL" id="CAG8784630.1"/>
    </source>
</evidence>
<proteinExistence type="predicted"/>
<organism evidence="1 2">
    <name type="scientific">Racocetra persica</name>
    <dbReference type="NCBI Taxonomy" id="160502"/>
    <lineage>
        <taxon>Eukaryota</taxon>
        <taxon>Fungi</taxon>
        <taxon>Fungi incertae sedis</taxon>
        <taxon>Mucoromycota</taxon>
        <taxon>Glomeromycotina</taxon>
        <taxon>Glomeromycetes</taxon>
        <taxon>Diversisporales</taxon>
        <taxon>Gigasporaceae</taxon>
        <taxon>Racocetra</taxon>
    </lineage>
</organism>
<gene>
    <name evidence="1" type="ORF">RPERSI_LOCUS18098</name>
</gene>
<keyword evidence="2" id="KW-1185">Reference proteome</keyword>
<feature type="non-terminal residue" evidence="1">
    <location>
        <position position="151"/>
    </location>
</feature>